<dbReference type="OrthoDB" id="2691694at2"/>
<dbReference type="NCBIfam" id="NF033225">
    <property type="entry name" value="spore_CmpA"/>
    <property type="match status" value="1"/>
</dbReference>
<dbReference type="Pfam" id="PF26301">
    <property type="entry name" value="spore_CmpA"/>
    <property type="match status" value="1"/>
</dbReference>
<dbReference type="RefSeq" id="WP_111147872.1">
    <property type="nucleotide sequence ID" value="NZ_QKRB01000051.1"/>
</dbReference>
<keyword evidence="2" id="KW-1185">Reference proteome</keyword>
<accession>A0A2W1LS46</accession>
<name>A0A2W1LS46_9BACL</name>
<dbReference type="AlphaFoldDB" id="A0A2W1LS46"/>
<proteinExistence type="predicted"/>
<reference evidence="1 2" key="1">
    <citation type="submission" date="2018-06" db="EMBL/GenBank/DDBJ databases">
        <title>Paenibacillus imtechensis sp. nov.</title>
        <authorList>
            <person name="Pinnaka A.K."/>
            <person name="Singh H."/>
            <person name="Kaur M."/>
        </authorList>
    </citation>
    <scope>NUCLEOTIDE SEQUENCE [LARGE SCALE GENOMIC DNA]</scope>
    <source>
        <strain evidence="1 2">SMB1</strain>
    </source>
</reference>
<evidence type="ECO:0000313" key="1">
    <source>
        <dbReference type="EMBL" id="PZD94651.1"/>
    </source>
</evidence>
<gene>
    <name evidence="1" type="primary">cmpA</name>
    <name evidence="1" type="ORF">DNH61_17005</name>
</gene>
<dbReference type="InterPro" id="IPR047764">
    <property type="entry name" value="CmpA"/>
</dbReference>
<evidence type="ECO:0000313" key="2">
    <source>
        <dbReference type="Proteomes" id="UP000249522"/>
    </source>
</evidence>
<sequence>MPQWLCNQLMRAFQKKDQRQIRLLNDCWFFYRTKPQPDEEQHISMP</sequence>
<dbReference type="Proteomes" id="UP000249522">
    <property type="component" value="Unassembled WGS sequence"/>
</dbReference>
<organism evidence="1 2">
    <name type="scientific">Paenibacillus sambharensis</name>
    <dbReference type="NCBI Taxonomy" id="1803190"/>
    <lineage>
        <taxon>Bacteria</taxon>
        <taxon>Bacillati</taxon>
        <taxon>Bacillota</taxon>
        <taxon>Bacilli</taxon>
        <taxon>Bacillales</taxon>
        <taxon>Paenibacillaceae</taxon>
        <taxon>Paenibacillus</taxon>
    </lineage>
</organism>
<protein>
    <submittedName>
        <fullName evidence="1">Cortex morphogenetic protein CmpA</fullName>
    </submittedName>
</protein>
<dbReference type="EMBL" id="QKRB01000051">
    <property type="protein sequence ID" value="PZD94651.1"/>
    <property type="molecule type" value="Genomic_DNA"/>
</dbReference>
<comment type="caution">
    <text evidence="1">The sequence shown here is derived from an EMBL/GenBank/DDBJ whole genome shotgun (WGS) entry which is preliminary data.</text>
</comment>